<evidence type="ECO:0000313" key="2">
    <source>
        <dbReference type="EMBL" id="ACN36095.1"/>
    </source>
</evidence>
<feature type="region of interest" description="Disordered" evidence="1">
    <location>
        <begin position="85"/>
        <end position="156"/>
    </location>
</feature>
<name>C0PLM9_MAIZE</name>
<accession>C0PLM9</accession>
<organism evidence="2">
    <name type="scientific">Zea mays</name>
    <name type="common">Maize</name>
    <dbReference type="NCBI Taxonomy" id="4577"/>
    <lineage>
        <taxon>Eukaryota</taxon>
        <taxon>Viridiplantae</taxon>
        <taxon>Streptophyta</taxon>
        <taxon>Embryophyta</taxon>
        <taxon>Tracheophyta</taxon>
        <taxon>Spermatophyta</taxon>
        <taxon>Magnoliopsida</taxon>
        <taxon>Liliopsida</taxon>
        <taxon>Poales</taxon>
        <taxon>Poaceae</taxon>
        <taxon>PACMAD clade</taxon>
        <taxon>Panicoideae</taxon>
        <taxon>Andropogonodae</taxon>
        <taxon>Andropogoneae</taxon>
        <taxon>Tripsacinae</taxon>
        <taxon>Zea</taxon>
    </lineage>
</organism>
<feature type="compositionally biased region" description="Basic and acidic residues" evidence="1">
    <location>
        <begin position="114"/>
        <end position="124"/>
    </location>
</feature>
<evidence type="ECO:0000256" key="1">
    <source>
        <dbReference type="SAM" id="MobiDB-lite"/>
    </source>
</evidence>
<sequence>MNKGLPAVERAVHAEEFEWMLALWAERVLLVGCPPQNTGHTVGVVATLDEGRLLERYPVEADGAHPAIRRHPVAAACSHRAHRHLADGDAGAGGDRNLGGGRGGRGGGGGGHGGGDRGGRRADEGSVGVGEGGADVRAGRGAFANERARPEKKVCV</sequence>
<proteinExistence type="evidence at transcript level"/>
<dbReference type="EMBL" id="BT069198">
    <property type="protein sequence ID" value="ACN36095.1"/>
    <property type="molecule type" value="mRNA"/>
</dbReference>
<reference evidence="2" key="1">
    <citation type="journal article" date="2009" name="PLoS Genet.">
        <title>Sequencing, mapping, and analysis of 27,455 maize full-length cDNAs.</title>
        <authorList>
            <person name="Soderlund C."/>
            <person name="Descour A."/>
            <person name="Kudrna D."/>
            <person name="Bomhoff M."/>
            <person name="Boyd L."/>
            <person name="Currie J."/>
            <person name="Angelova A."/>
            <person name="Collura K."/>
            <person name="Wissotski M."/>
            <person name="Ashley E."/>
            <person name="Morrow D."/>
            <person name="Fernandes J."/>
            <person name="Walbot V."/>
            <person name="Yu Y."/>
        </authorList>
    </citation>
    <scope>NUCLEOTIDE SEQUENCE</scope>
    <source>
        <strain evidence="2">B73</strain>
    </source>
</reference>
<feature type="compositionally biased region" description="Basic and acidic residues" evidence="1">
    <location>
        <begin position="146"/>
        <end position="156"/>
    </location>
</feature>
<dbReference type="AlphaFoldDB" id="C0PLM9"/>
<reference evidence="2" key="2">
    <citation type="submission" date="2012-06" db="EMBL/GenBank/DDBJ databases">
        <authorList>
            <person name="Yu Y."/>
            <person name="Currie J."/>
            <person name="Lomeli R."/>
            <person name="Angelova A."/>
            <person name="Collura K."/>
            <person name="Wissotski M."/>
            <person name="Campos D."/>
            <person name="Kudrna D."/>
            <person name="Golser W."/>
            <person name="Ashely E."/>
            <person name="Descour A."/>
            <person name="Fernandes J."/>
            <person name="Soderlund C."/>
            <person name="Walbot V."/>
        </authorList>
    </citation>
    <scope>NUCLEOTIDE SEQUENCE</scope>
    <source>
        <strain evidence="2">B73</strain>
    </source>
</reference>
<protein>
    <submittedName>
        <fullName evidence="2">Uncharacterized protein</fullName>
    </submittedName>
</protein>
<feature type="compositionally biased region" description="Gly residues" evidence="1">
    <location>
        <begin position="90"/>
        <end position="113"/>
    </location>
</feature>